<proteinExistence type="predicted"/>
<evidence type="ECO:0000313" key="2">
    <source>
        <dbReference type="EMBL" id="AWW29430.1"/>
    </source>
</evidence>
<dbReference type="OrthoDB" id="827491at2"/>
<dbReference type="Pfam" id="PF20130">
    <property type="entry name" value="DUF6520"/>
    <property type="match status" value="1"/>
</dbReference>
<feature type="chain" id="PRO_5016343945" evidence="1">
    <location>
        <begin position="34"/>
        <end position="104"/>
    </location>
</feature>
<dbReference type="AlphaFoldDB" id="A0A2Z4IFF0"/>
<dbReference type="InterPro" id="IPR045391">
    <property type="entry name" value="DUF6520"/>
</dbReference>
<dbReference type="EMBL" id="CP030041">
    <property type="protein sequence ID" value="AWW29430.1"/>
    <property type="molecule type" value="Genomic_DNA"/>
</dbReference>
<dbReference type="Proteomes" id="UP000248688">
    <property type="component" value="Chromosome"/>
</dbReference>
<dbReference type="KEGG" id="est:DN752_04325"/>
<evidence type="ECO:0000256" key="1">
    <source>
        <dbReference type="SAM" id="SignalP"/>
    </source>
</evidence>
<keyword evidence="1" id="KW-0732">Signal</keyword>
<keyword evidence="3" id="KW-1185">Reference proteome</keyword>
<protein>
    <submittedName>
        <fullName evidence="2">Uncharacterized protein</fullName>
    </submittedName>
</protein>
<feature type="signal peptide" evidence="1">
    <location>
        <begin position="1"/>
        <end position="33"/>
    </location>
</feature>
<gene>
    <name evidence="2" type="ORF">DN752_04325</name>
</gene>
<reference evidence="2 3" key="1">
    <citation type="submission" date="2018-06" db="EMBL/GenBank/DDBJ databases">
        <title>Echinicola strongylocentroti sp. nov., isolated from a sea urchin Strongylocentrotus intermedius.</title>
        <authorList>
            <person name="Bae S.S."/>
        </authorList>
    </citation>
    <scope>NUCLEOTIDE SEQUENCE [LARGE SCALE GENOMIC DNA]</scope>
    <source>
        <strain evidence="2 3">MEBiC08714</strain>
    </source>
</reference>
<name>A0A2Z4IFF0_9BACT</name>
<evidence type="ECO:0000313" key="3">
    <source>
        <dbReference type="Proteomes" id="UP000248688"/>
    </source>
</evidence>
<accession>A0A2Z4IFF0</accession>
<organism evidence="2 3">
    <name type="scientific">Echinicola strongylocentroti</name>
    <dbReference type="NCBI Taxonomy" id="1795355"/>
    <lineage>
        <taxon>Bacteria</taxon>
        <taxon>Pseudomonadati</taxon>
        <taxon>Bacteroidota</taxon>
        <taxon>Cytophagia</taxon>
        <taxon>Cytophagales</taxon>
        <taxon>Cyclobacteriaceae</taxon>
        <taxon>Echinicola</taxon>
    </lineage>
</organism>
<sequence length="104" mass="11314">MAITAIQPKIDMKKLIKRLPVLGLALAATAAFAFNMPIEEESMATRVWTPDASQPDGYRDVTAIAEEGNYDCNLSSDECLVEFSNDDPASGTKTILQDGEFEAQ</sequence>